<reference evidence="3" key="1">
    <citation type="journal article" date="2019" name="Int. J. Syst. Evol. Microbiol.">
        <title>The Global Catalogue of Microorganisms (GCM) 10K type strain sequencing project: providing services to taxonomists for standard genome sequencing and annotation.</title>
        <authorList>
            <consortium name="The Broad Institute Genomics Platform"/>
            <consortium name="The Broad Institute Genome Sequencing Center for Infectious Disease"/>
            <person name="Wu L."/>
            <person name="Ma J."/>
        </authorList>
    </citation>
    <scope>NUCLEOTIDE SEQUENCE [LARGE SCALE GENOMIC DNA]</scope>
    <source>
        <strain evidence="3">JCM 4395</strain>
    </source>
</reference>
<dbReference type="EMBL" id="BAAASG010000033">
    <property type="protein sequence ID" value="GAA2523336.1"/>
    <property type="molecule type" value="Genomic_DNA"/>
</dbReference>
<sequence length="103" mass="10585">MSSKVLLFIAWSTAERKASTAGDSGSDGGAVKFGEPMSAALRTAGRYFNVFAALRPGGSGALSSQPSRPVLSPNGTTVVRLAATRDHDQASPNRPAIPPASEK</sequence>
<evidence type="ECO:0000313" key="3">
    <source>
        <dbReference type="Proteomes" id="UP001501777"/>
    </source>
</evidence>
<name>A0ABP6AU63_STRLO</name>
<proteinExistence type="predicted"/>
<evidence type="ECO:0000256" key="1">
    <source>
        <dbReference type="SAM" id="MobiDB-lite"/>
    </source>
</evidence>
<dbReference type="Proteomes" id="UP001501777">
    <property type="component" value="Unassembled WGS sequence"/>
</dbReference>
<protein>
    <submittedName>
        <fullName evidence="2">Uncharacterized protein</fullName>
    </submittedName>
</protein>
<organism evidence="2 3">
    <name type="scientific">Streptomyces longisporus</name>
    <dbReference type="NCBI Taxonomy" id="1948"/>
    <lineage>
        <taxon>Bacteria</taxon>
        <taxon>Bacillati</taxon>
        <taxon>Actinomycetota</taxon>
        <taxon>Actinomycetes</taxon>
        <taxon>Kitasatosporales</taxon>
        <taxon>Streptomycetaceae</taxon>
        <taxon>Streptomyces</taxon>
    </lineage>
</organism>
<accession>A0ABP6AU63</accession>
<keyword evidence="3" id="KW-1185">Reference proteome</keyword>
<gene>
    <name evidence="2" type="ORF">GCM10010276_88150</name>
</gene>
<evidence type="ECO:0000313" key="2">
    <source>
        <dbReference type="EMBL" id="GAA2523336.1"/>
    </source>
</evidence>
<comment type="caution">
    <text evidence="2">The sequence shown here is derived from an EMBL/GenBank/DDBJ whole genome shotgun (WGS) entry which is preliminary data.</text>
</comment>
<feature type="region of interest" description="Disordered" evidence="1">
    <location>
        <begin position="83"/>
        <end position="103"/>
    </location>
</feature>